<dbReference type="Gene3D" id="3.30.70.270">
    <property type="match status" value="1"/>
</dbReference>
<dbReference type="InterPro" id="IPR043128">
    <property type="entry name" value="Rev_trsase/Diguanyl_cyclase"/>
</dbReference>
<dbReference type="Proteomes" id="UP000271974">
    <property type="component" value="Unassembled WGS sequence"/>
</dbReference>
<gene>
    <name evidence="3" type="ORF">EGW08_010447</name>
</gene>
<dbReference type="Gene3D" id="3.10.10.10">
    <property type="entry name" value="HIV Type 1 Reverse Transcriptase, subunit A, domain 1"/>
    <property type="match status" value="1"/>
</dbReference>
<keyword evidence="4" id="KW-1185">Reference proteome</keyword>
<evidence type="ECO:0000313" key="3">
    <source>
        <dbReference type="EMBL" id="RUS81810.1"/>
    </source>
</evidence>
<feature type="domain" description="Reverse transcriptase" evidence="2">
    <location>
        <begin position="119"/>
        <end position="280"/>
    </location>
</feature>
<dbReference type="InterPro" id="IPR000477">
    <property type="entry name" value="RT_dom"/>
</dbReference>
<dbReference type="InterPro" id="IPR043502">
    <property type="entry name" value="DNA/RNA_pol_sf"/>
</dbReference>
<comment type="caution">
    <text evidence="3">The sequence shown here is derived from an EMBL/GenBank/DDBJ whole genome shotgun (WGS) entry which is preliminary data.</text>
</comment>
<proteinExistence type="predicted"/>
<dbReference type="PANTHER" id="PTHR37984:SF8">
    <property type="entry name" value="CCHC-TYPE DOMAIN-CONTAINING PROTEIN"/>
    <property type="match status" value="1"/>
</dbReference>
<evidence type="ECO:0000256" key="1">
    <source>
        <dbReference type="SAM" id="Coils"/>
    </source>
</evidence>
<organism evidence="3 4">
    <name type="scientific">Elysia chlorotica</name>
    <name type="common">Eastern emerald elysia</name>
    <name type="synonym">Sea slug</name>
    <dbReference type="NCBI Taxonomy" id="188477"/>
    <lineage>
        <taxon>Eukaryota</taxon>
        <taxon>Metazoa</taxon>
        <taxon>Spiralia</taxon>
        <taxon>Lophotrochozoa</taxon>
        <taxon>Mollusca</taxon>
        <taxon>Gastropoda</taxon>
        <taxon>Heterobranchia</taxon>
        <taxon>Euthyneura</taxon>
        <taxon>Panpulmonata</taxon>
        <taxon>Sacoglossa</taxon>
        <taxon>Placobranchoidea</taxon>
        <taxon>Plakobranchidae</taxon>
        <taxon>Elysia</taxon>
    </lineage>
</organism>
<reference evidence="3 4" key="1">
    <citation type="submission" date="2019-01" db="EMBL/GenBank/DDBJ databases">
        <title>A draft genome assembly of the solar-powered sea slug Elysia chlorotica.</title>
        <authorList>
            <person name="Cai H."/>
            <person name="Li Q."/>
            <person name="Fang X."/>
            <person name="Li J."/>
            <person name="Curtis N.E."/>
            <person name="Altenburger A."/>
            <person name="Shibata T."/>
            <person name="Feng M."/>
            <person name="Maeda T."/>
            <person name="Schwartz J.A."/>
            <person name="Shigenobu S."/>
            <person name="Lundholm N."/>
            <person name="Nishiyama T."/>
            <person name="Yang H."/>
            <person name="Hasebe M."/>
            <person name="Li S."/>
            <person name="Pierce S.K."/>
            <person name="Wang J."/>
        </authorList>
    </citation>
    <scope>NUCLEOTIDE SEQUENCE [LARGE SCALE GENOMIC DNA]</scope>
    <source>
        <strain evidence="3">EC2010</strain>
        <tissue evidence="3">Whole organism of an adult</tissue>
    </source>
</reference>
<dbReference type="STRING" id="188477.A0A433TJQ2"/>
<dbReference type="EMBL" id="RQTK01000320">
    <property type="protein sequence ID" value="RUS81810.1"/>
    <property type="molecule type" value="Genomic_DNA"/>
</dbReference>
<feature type="coiled-coil region" evidence="1">
    <location>
        <begin position="244"/>
        <end position="271"/>
    </location>
</feature>
<dbReference type="InterPro" id="IPR050951">
    <property type="entry name" value="Retrovirus_Pol_polyprotein"/>
</dbReference>
<dbReference type="Pfam" id="PF00078">
    <property type="entry name" value="RVT_1"/>
    <property type="match status" value="1"/>
</dbReference>
<name>A0A433TJQ2_ELYCH</name>
<evidence type="ECO:0000313" key="4">
    <source>
        <dbReference type="Proteomes" id="UP000271974"/>
    </source>
</evidence>
<dbReference type="SUPFAM" id="SSF56672">
    <property type="entry name" value="DNA/RNA polymerases"/>
    <property type="match status" value="1"/>
</dbReference>
<dbReference type="CDD" id="cd01647">
    <property type="entry name" value="RT_LTR"/>
    <property type="match status" value="1"/>
</dbReference>
<dbReference type="AlphaFoldDB" id="A0A433TJQ2"/>
<keyword evidence="1" id="KW-0175">Coiled coil</keyword>
<dbReference type="OrthoDB" id="5982854at2759"/>
<dbReference type="PANTHER" id="PTHR37984">
    <property type="entry name" value="PROTEIN CBG26694"/>
    <property type="match status" value="1"/>
</dbReference>
<protein>
    <recommendedName>
        <fullName evidence="2">Reverse transcriptase domain-containing protein</fullName>
    </recommendedName>
</protein>
<evidence type="ECO:0000259" key="2">
    <source>
        <dbReference type="Pfam" id="PF00078"/>
    </source>
</evidence>
<sequence>MSLTYVAKDEAAMKWIQEITPKTWTEINRVQPKKHQKQFQVKEHNFISQVQTQVSQNSGLGKTSLKVKPEVSPRILPCRKVPIALREKVKSKLDDLISRGILIPETEPTEWVSQMTLVEKPNKDIRICIDPQPLNQALMREHFKLPTLEDITADLQKARLFSKLDVEEDYIYWHVQLDKRSSKLTTMITPWGRMRWTRLQLRLKVNREIFQQRQAQALQGLPCCQNVADDILIYGKGENNTIAERNHDENLQKLQQRCKEKNIKLNEKKSEFKKKELKFISTSGMKPDHLNIRDETGS</sequence>
<accession>A0A433TJQ2</accession>